<dbReference type="EMBL" id="JAATJU010020825">
    <property type="protein sequence ID" value="KAH0515638.1"/>
    <property type="molecule type" value="Genomic_DNA"/>
</dbReference>
<feature type="region of interest" description="Disordered" evidence="1">
    <location>
        <begin position="127"/>
        <end position="175"/>
    </location>
</feature>
<evidence type="ECO:0000313" key="3">
    <source>
        <dbReference type="Proteomes" id="UP000710432"/>
    </source>
</evidence>
<comment type="caution">
    <text evidence="2">The sequence shown here is derived from an EMBL/GenBank/DDBJ whole genome shotgun (WGS) entry which is preliminary data.</text>
</comment>
<evidence type="ECO:0000256" key="1">
    <source>
        <dbReference type="SAM" id="MobiDB-lite"/>
    </source>
</evidence>
<protein>
    <submittedName>
        <fullName evidence="2">Uncharacterized protein</fullName>
    </submittedName>
</protein>
<reference evidence="2" key="1">
    <citation type="submission" date="2020-03" db="EMBL/GenBank/DDBJ databases">
        <title>Studies in the Genomics of Life Span.</title>
        <authorList>
            <person name="Glass D."/>
        </authorList>
    </citation>
    <scope>NUCLEOTIDE SEQUENCE</scope>
    <source>
        <strain evidence="2">LTLLF</strain>
        <tissue evidence="2">Muscle</tissue>
    </source>
</reference>
<sequence>MPLPRRGGEPRLAGARVVRTTLPRATPRSPRRVGRGAPLLSHAQRLTRRRHSSEQAPPEPEQADFHSGKWLQERAGGDAKDPQHTPAAGMGSRQRSVSAAALGRAARSSRGVAGPVVACEPLAGLLLENPQSPPRRGALGTDRLPTVRLWPPPGRDWTGTWAGPETGPPLIGRCQ</sequence>
<evidence type="ECO:0000313" key="2">
    <source>
        <dbReference type="EMBL" id="KAH0515638.1"/>
    </source>
</evidence>
<proteinExistence type="predicted"/>
<feature type="compositionally biased region" description="Basic and acidic residues" evidence="1">
    <location>
        <begin position="63"/>
        <end position="83"/>
    </location>
</feature>
<gene>
    <name evidence="2" type="ORF">LTLLF_128925</name>
</gene>
<dbReference type="Proteomes" id="UP000710432">
    <property type="component" value="Unassembled WGS sequence"/>
</dbReference>
<accession>A0A8J6GRS7</accession>
<name>A0A8J6GRS7_MICOH</name>
<feature type="region of interest" description="Disordered" evidence="1">
    <location>
        <begin position="1"/>
        <end position="102"/>
    </location>
</feature>
<dbReference type="AlphaFoldDB" id="A0A8J6GRS7"/>
<organism evidence="2 3">
    <name type="scientific">Microtus ochrogaster</name>
    <name type="common">Prairie vole</name>
    <dbReference type="NCBI Taxonomy" id="79684"/>
    <lineage>
        <taxon>Eukaryota</taxon>
        <taxon>Metazoa</taxon>
        <taxon>Chordata</taxon>
        <taxon>Craniata</taxon>
        <taxon>Vertebrata</taxon>
        <taxon>Euteleostomi</taxon>
        <taxon>Mammalia</taxon>
        <taxon>Eutheria</taxon>
        <taxon>Euarchontoglires</taxon>
        <taxon>Glires</taxon>
        <taxon>Rodentia</taxon>
        <taxon>Myomorpha</taxon>
        <taxon>Muroidea</taxon>
        <taxon>Cricetidae</taxon>
        <taxon>Arvicolinae</taxon>
        <taxon>Microtus</taxon>
    </lineage>
</organism>